<gene>
    <name evidence="1" type="ORF">SDC9_204268</name>
</gene>
<accession>A0A645IYT2</accession>
<name>A0A645IYT2_9ZZZZ</name>
<evidence type="ECO:0000313" key="1">
    <source>
        <dbReference type="EMBL" id="MPN56578.1"/>
    </source>
</evidence>
<sequence>MAMAICPSTDSLLSIITPAFPWQILQFVEQRSHIPFVLRLELLDDVKHKEAKYQHG</sequence>
<comment type="caution">
    <text evidence="1">The sequence shown here is derived from an EMBL/GenBank/DDBJ whole genome shotgun (WGS) entry which is preliminary data.</text>
</comment>
<dbReference type="AlphaFoldDB" id="A0A645IYT2"/>
<dbReference type="EMBL" id="VSSQ01127067">
    <property type="protein sequence ID" value="MPN56578.1"/>
    <property type="molecule type" value="Genomic_DNA"/>
</dbReference>
<protein>
    <submittedName>
        <fullName evidence="1">Uncharacterized protein</fullName>
    </submittedName>
</protein>
<organism evidence="1">
    <name type="scientific">bioreactor metagenome</name>
    <dbReference type="NCBI Taxonomy" id="1076179"/>
    <lineage>
        <taxon>unclassified sequences</taxon>
        <taxon>metagenomes</taxon>
        <taxon>ecological metagenomes</taxon>
    </lineage>
</organism>
<reference evidence="1" key="1">
    <citation type="submission" date="2019-08" db="EMBL/GenBank/DDBJ databases">
        <authorList>
            <person name="Kucharzyk K."/>
            <person name="Murdoch R.W."/>
            <person name="Higgins S."/>
            <person name="Loffler F."/>
        </authorList>
    </citation>
    <scope>NUCLEOTIDE SEQUENCE</scope>
</reference>
<proteinExistence type="predicted"/>